<dbReference type="RefSeq" id="WP_279298207.1">
    <property type="nucleotide sequence ID" value="NZ_JAOTIF010000015.1"/>
</dbReference>
<protein>
    <submittedName>
        <fullName evidence="3">Alginate export family protein</fullName>
    </submittedName>
</protein>
<dbReference type="AlphaFoldDB" id="A0A9X2XP99"/>
<accession>A0A9X2XP99</accession>
<comment type="caution">
    <text evidence="3">The sequence shown here is derived from an EMBL/GenBank/DDBJ whole genome shotgun (WGS) entry which is preliminary data.</text>
</comment>
<dbReference type="Proteomes" id="UP001155483">
    <property type="component" value="Unassembled WGS sequence"/>
</dbReference>
<gene>
    <name evidence="3" type="ORF">OCK74_16740</name>
</gene>
<evidence type="ECO:0000313" key="4">
    <source>
        <dbReference type="Proteomes" id="UP001155483"/>
    </source>
</evidence>
<proteinExistence type="predicted"/>
<feature type="chain" id="PRO_5040802050" evidence="1">
    <location>
        <begin position="26"/>
        <end position="510"/>
    </location>
</feature>
<sequence>MYRNRVIKTCTLLGLGVIGFYSANAQLSLAGQLRTRSEFRDGVGTLKPEGYKPAFFTSQRARLTFNYKWNKVVFQTSVQDVRVWGQDASTISNADGARLGIHEAWAEVALANKKDTSFKHSPVDYFGFKVGRQELVYDDSRLIGNLDWLQQARRHDAIVFKLLQNGWQVDLGAAFNQNTDAFNYNGTYYTPANLPAYIKDSKGNLVPTPAGLVPLTNSTGVSVKTGAPALQNMPSTNALNQNYKAMQFLYAAKKIKQTKVSGLLFVDQFGKYKLDSVKTIAGTDTGYVFGRRYNQSGVNSRLTTGVMINSLLDKKQYWALTAGAYYQGGKDRDGVSLAGFTTTLSLSYAKKLFSYTAGWDYLSGNDAFSTSTKNHRFDPLYGTPHKFWGYMDYFYAGTGSPVGGLNNPYLKLKYTSANKRLGVGVDYHYFALAQDQKDVAGNALDKYLGSEVDLVTTYNLNKFTTIEWGFSFMAASKSMEYAKGIVPGASDLNSTWSFLQLNIKPEFFAK</sequence>
<evidence type="ECO:0000259" key="2">
    <source>
        <dbReference type="Pfam" id="PF13372"/>
    </source>
</evidence>
<keyword evidence="1" id="KW-0732">Signal</keyword>
<evidence type="ECO:0000256" key="1">
    <source>
        <dbReference type="SAM" id="SignalP"/>
    </source>
</evidence>
<dbReference type="InterPro" id="IPR025388">
    <property type="entry name" value="Alginate_export_dom"/>
</dbReference>
<dbReference type="Pfam" id="PF13372">
    <property type="entry name" value="Alginate_exp"/>
    <property type="match status" value="1"/>
</dbReference>
<name>A0A9X2XP99_9BACT</name>
<evidence type="ECO:0000313" key="3">
    <source>
        <dbReference type="EMBL" id="MCU7550768.1"/>
    </source>
</evidence>
<reference evidence="3" key="1">
    <citation type="submission" date="2022-09" db="EMBL/GenBank/DDBJ databases">
        <authorList>
            <person name="Yuan C."/>
            <person name="Ke Z."/>
        </authorList>
    </citation>
    <scope>NUCLEOTIDE SEQUENCE</scope>
    <source>
        <strain evidence="3">LB-8</strain>
    </source>
</reference>
<organism evidence="3 4">
    <name type="scientific">Paraflavisolibacter caeni</name>
    <dbReference type="NCBI Taxonomy" id="2982496"/>
    <lineage>
        <taxon>Bacteria</taxon>
        <taxon>Pseudomonadati</taxon>
        <taxon>Bacteroidota</taxon>
        <taxon>Chitinophagia</taxon>
        <taxon>Chitinophagales</taxon>
        <taxon>Chitinophagaceae</taxon>
        <taxon>Paraflavisolibacter</taxon>
    </lineage>
</organism>
<feature type="signal peptide" evidence="1">
    <location>
        <begin position="1"/>
        <end position="25"/>
    </location>
</feature>
<keyword evidence="4" id="KW-1185">Reference proteome</keyword>
<feature type="domain" description="Alginate export" evidence="2">
    <location>
        <begin position="26"/>
        <end position="172"/>
    </location>
</feature>
<reference evidence="3" key="2">
    <citation type="submission" date="2023-04" db="EMBL/GenBank/DDBJ databases">
        <title>Paracnuella aquatica gen. nov., sp. nov., a member of the family Chitinophagaceae isolated from a hot spring.</title>
        <authorList>
            <person name="Wang C."/>
        </authorList>
    </citation>
    <scope>NUCLEOTIDE SEQUENCE</scope>
    <source>
        <strain evidence="3">LB-8</strain>
    </source>
</reference>
<dbReference type="EMBL" id="JAOTIF010000015">
    <property type="protein sequence ID" value="MCU7550768.1"/>
    <property type="molecule type" value="Genomic_DNA"/>
</dbReference>